<gene>
    <name evidence="1" type="ORF">FHW16_005223</name>
</gene>
<accession>A0A839ERP2</accession>
<dbReference type="AlphaFoldDB" id="A0A839ERP2"/>
<name>A0A839ERP2_9HYPH</name>
<evidence type="ECO:0000313" key="1">
    <source>
        <dbReference type="EMBL" id="MBA8881482.1"/>
    </source>
</evidence>
<dbReference type="EMBL" id="JACGXN010000014">
    <property type="protein sequence ID" value="MBA8881482.1"/>
    <property type="molecule type" value="Genomic_DNA"/>
</dbReference>
<sequence length="97" mass="10446">MDLPESRRDLLLATYVLGLTSPFYEDGPPEQHLGAIRMCLASVMPPERVTQALRAAPSDGDNWYASALDPIEAIGCKDGHALFVRYIGAGGTTAIQN</sequence>
<dbReference type="RefSeq" id="WP_182552047.1">
    <property type="nucleotide sequence ID" value="NZ_JACGXN010000014.1"/>
</dbReference>
<dbReference type="Proteomes" id="UP000549052">
    <property type="component" value="Unassembled WGS sequence"/>
</dbReference>
<evidence type="ECO:0000313" key="2">
    <source>
        <dbReference type="Proteomes" id="UP000549052"/>
    </source>
</evidence>
<protein>
    <submittedName>
        <fullName evidence="1">Uncharacterized protein</fullName>
    </submittedName>
</protein>
<keyword evidence="2" id="KW-1185">Reference proteome</keyword>
<proteinExistence type="predicted"/>
<reference evidence="1 2" key="1">
    <citation type="submission" date="2020-07" db="EMBL/GenBank/DDBJ databases">
        <title>Genomic Encyclopedia of Type Strains, Phase IV (KMG-V): Genome sequencing to study the core and pangenomes of soil and plant-associated prokaryotes.</title>
        <authorList>
            <person name="Whitman W."/>
        </authorList>
    </citation>
    <scope>NUCLEOTIDE SEQUENCE [LARGE SCALE GENOMIC DNA]</scope>
    <source>
        <strain evidence="1 2">AN3</strain>
    </source>
</reference>
<comment type="caution">
    <text evidence="1">The sequence shown here is derived from an EMBL/GenBank/DDBJ whole genome shotgun (WGS) entry which is preliminary data.</text>
</comment>
<organism evidence="1 2">
    <name type="scientific">Phyllobacterium myrsinacearum</name>
    <dbReference type="NCBI Taxonomy" id="28101"/>
    <lineage>
        <taxon>Bacteria</taxon>
        <taxon>Pseudomonadati</taxon>
        <taxon>Pseudomonadota</taxon>
        <taxon>Alphaproteobacteria</taxon>
        <taxon>Hyphomicrobiales</taxon>
        <taxon>Phyllobacteriaceae</taxon>
        <taxon>Phyllobacterium</taxon>
    </lineage>
</organism>